<feature type="region of interest" description="Disordered" evidence="5">
    <location>
        <begin position="251"/>
        <end position="378"/>
    </location>
</feature>
<keyword evidence="3" id="KW-0862">Zinc</keyword>
<dbReference type="PANTHER" id="PTHR42647">
    <property type="entry name" value="SBP (S-RIBONUCLEASE BINDING PROTEIN) FAMILY PROTEIN"/>
    <property type="match status" value="1"/>
</dbReference>
<dbReference type="PlantReactome" id="R-OSA-1119430">
    <property type="pathway name" value="Chorismate biosynthesis"/>
</dbReference>
<feature type="region of interest" description="Disordered" evidence="5">
    <location>
        <begin position="1"/>
        <end position="20"/>
    </location>
</feature>
<evidence type="ECO:0000256" key="5">
    <source>
        <dbReference type="SAM" id="MobiDB-lite"/>
    </source>
</evidence>
<feature type="compositionally biased region" description="Acidic residues" evidence="5">
    <location>
        <begin position="316"/>
        <end position="337"/>
    </location>
</feature>
<keyword evidence="1" id="KW-0479">Metal-binding</keyword>
<protein>
    <submittedName>
        <fullName evidence="6">Expressed protein</fullName>
    </submittedName>
</protein>
<feature type="compositionally biased region" description="Basic residues" evidence="5">
    <location>
        <begin position="1"/>
        <end position="15"/>
    </location>
</feature>
<keyword evidence="2" id="KW-0863">Zinc-finger</keyword>
<dbReference type="GO" id="GO:0008270">
    <property type="term" value="F:zinc ion binding"/>
    <property type="evidence" value="ECO:0007669"/>
    <property type="project" value="UniProtKB-KW"/>
</dbReference>
<organism evidence="6">
    <name type="scientific">Oryza sativa subsp. japonica</name>
    <name type="common">Rice</name>
    <dbReference type="NCBI Taxonomy" id="39947"/>
    <lineage>
        <taxon>Eukaryota</taxon>
        <taxon>Viridiplantae</taxon>
        <taxon>Streptophyta</taxon>
        <taxon>Embryophyta</taxon>
        <taxon>Tracheophyta</taxon>
        <taxon>Spermatophyta</taxon>
        <taxon>Magnoliopsida</taxon>
        <taxon>Liliopsida</taxon>
        <taxon>Poales</taxon>
        <taxon>Poaceae</taxon>
        <taxon>BOP clade</taxon>
        <taxon>Oryzoideae</taxon>
        <taxon>Oryzeae</taxon>
        <taxon>Oryzinae</taxon>
        <taxon>Oryza</taxon>
        <taxon>Oryza sativa</taxon>
    </lineage>
</organism>
<evidence type="ECO:0000256" key="2">
    <source>
        <dbReference type="ARBA" id="ARBA00022771"/>
    </source>
</evidence>
<evidence type="ECO:0000256" key="1">
    <source>
        <dbReference type="ARBA" id="ARBA00022723"/>
    </source>
</evidence>
<reference evidence="6" key="2">
    <citation type="submission" date="2003-05" db="EMBL/GenBank/DDBJ databases">
        <authorList>
            <person name="Buell C.R."/>
            <person name="Wing R.A."/>
            <person name="McCombie W.R."/>
            <person name="Messing J."/>
            <person name="Yuan Q."/>
            <person name="Ouyang S."/>
        </authorList>
    </citation>
    <scope>NUCLEOTIDE SEQUENCE</scope>
</reference>
<sequence length="378" mass="41515">MAVQAHYHHHHHHQQQHQPPPLFLARGVVVSPETTRPAGMEYHYQQHQQPPLFLDFSHGDGDGGNSRKRPREADAAAAMVAAPPPQMLSLQPQAQAQGHKVVSLAQLHNKRPPASTGLRLDFDDGGSEHVSTTTTSSASSLLSDELATQFDRCKNEMARMFQDHTERLRRALGEVRRRHYRSLLGAAEAAAARRMREKEAEASNAARRGAELEERVARLRAEAAAWQAKALADQSTAAALHAQLQQAAAAAAQARGSKSPEDDDNINPNAAAADDAESGFVDPDRVEEQRINSGGVEEALLGRGVRPPSPPRAREDTEEMIQEGAEEEEVLEPDDKEADAQEQGGKPDFKTKKKQVPVQLGPRARRPNPRYKGDQWVQ</sequence>
<evidence type="ECO:0000313" key="6">
    <source>
        <dbReference type="EMBL" id="AAP55055.2"/>
    </source>
</evidence>
<dbReference type="AlphaFoldDB" id="Q7XC20"/>
<feature type="coiled-coil region" evidence="4">
    <location>
        <begin position="195"/>
        <end position="229"/>
    </location>
</feature>
<reference evidence="6" key="1">
    <citation type="journal article" date="2003" name="Science">
        <title>In-depth view of structure, activity, and evolution of rice chromosome 10.</title>
        <authorList>
            <consortium name="Rice Chromosome 10 Sequencing Consortium"/>
        </authorList>
    </citation>
    <scope>NUCLEOTIDE SEQUENCE [LARGE SCALE GENOMIC DNA]</scope>
</reference>
<evidence type="ECO:0000256" key="3">
    <source>
        <dbReference type="ARBA" id="ARBA00022833"/>
    </source>
</evidence>
<reference evidence="6" key="3">
    <citation type="submission" date="2006-07" db="EMBL/GenBank/DDBJ databases">
        <authorList>
            <person name="Buell R."/>
        </authorList>
    </citation>
    <scope>NUCLEOTIDE SEQUENCE</scope>
</reference>
<name>Q7XC20_ORYSJ</name>
<proteinExistence type="predicted"/>
<dbReference type="EMBL" id="DP000086">
    <property type="protein sequence ID" value="AAP55055.2"/>
    <property type="molecule type" value="Genomic_DNA"/>
</dbReference>
<dbReference type="PANTHER" id="PTHR42647:SF76">
    <property type="entry name" value="OS10G0565500 PROTEIN"/>
    <property type="match status" value="1"/>
</dbReference>
<dbReference type="PIRSF" id="PIRSF036836">
    <property type="entry name" value="RNase_bind_SBP1"/>
    <property type="match status" value="1"/>
</dbReference>
<accession>Q7XC20</accession>
<keyword evidence="4" id="KW-0175">Coiled coil</keyword>
<evidence type="ECO:0000256" key="4">
    <source>
        <dbReference type="SAM" id="Coils"/>
    </source>
</evidence>
<gene>
    <name evidence="6" type="ordered locus">LOC_Os10g41580</name>
</gene>